<comment type="caution">
    <text evidence="1">The sequence shown here is derived from an EMBL/GenBank/DDBJ whole genome shotgun (WGS) entry which is preliminary data.</text>
</comment>
<sequence>MPPVGVIVVVWPVPIAWSGGSVKGELQCENCEACGRLEVCSYDFMKREEPERKCEEDENSSSFSMYFVVNEDTSVIKMGEM</sequence>
<dbReference type="AlphaFoldDB" id="A0ABD0U9L4"/>
<keyword evidence="2" id="KW-1185">Reference proteome</keyword>
<dbReference type="EMBL" id="JANQDX010000016">
    <property type="protein sequence ID" value="KAL0909215.1"/>
    <property type="molecule type" value="Genomic_DNA"/>
</dbReference>
<proteinExistence type="predicted"/>
<evidence type="ECO:0000313" key="2">
    <source>
        <dbReference type="Proteomes" id="UP001552299"/>
    </source>
</evidence>
<reference evidence="1 2" key="1">
    <citation type="journal article" date="2024" name="Plant Biotechnol. J.">
        <title>Dendrobium thyrsiflorum genome and its molecular insights into genes involved in important horticultural traits.</title>
        <authorList>
            <person name="Chen B."/>
            <person name="Wang J.Y."/>
            <person name="Zheng P.J."/>
            <person name="Li K.L."/>
            <person name="Liang Y.M."/>
            <person name="Chen X.F."/>
            <person name="Zhang C."/>
            <person name="Zhao X."/>
            <person name="He X."/>
            <person name="Zhang G.Q."/>
            <person name="Liu Z.J."/>
            <person name="Xu Q."/>
        </authorList>
    </citation>
    <scope>NUCLEOTIDE SEQUENCE [LARGE SCALE GENOMIC DNA]</scope>
    <source>
        <strain evidence="1">GZMU011</strain>
    </source>
</reference>
<accession>A0ABD0U9L4</accession>
<organism evidence="1 2">
    <name type="scientific">Dendrobium thyrsiflorum</name>
    <name type="common">Pinecone-like raceme dendrobium</name>
    <name type="synonym">Orchid</name>
    <dbReference type="NCBI Taxonomy" id="117978"/>
    <lineage>
        <taxon>Eukaryota</taxon>
        <taxon>Viridiplantae</taxon>
        <taxon>Streptophyta</taxon>
        <taxon>Embryophyta</taxon>
        <taxon>Tracheophyta</taxon>
        <taxon>Spermatophyta</taxon>
        <taxon>Magnoliopsida</taxon>
        <taxon>Liliopsida</taxon>
        <taxon>Asparagales</taxon>
        <taxon>Orchidaceae</taxon>
        <taxon>Epidendroideae</taxon>
        <taxon>Malaxideae</taxon>
        <taxon>Dendrobiinae</taxon>
        <taxon>Dendrobium</taxon>
    </lineage>
</organism>
<name>A0ABD0U9L4_DENTH</name>
<protein>
    <submittedName>
        <fullName evidence="1">Uncharacterized protein</fullName>
    </submittedName>
</protein>
<dbReference type="Proteomes" id="UP001552299">
    <property type="component" value="Unassembled WGS sequence"/>
</dbReference>
<gene>
    <name evidence="1" type="ORF">M5K25_020062</name>
</gene>
<evidence type="ECO:0000313" key="1">
    <source>
        <dbReference type="EMBL" id="KAL0909215.1"/>
    </source>
</evidence>